<evidence type="ECO:0000256" key="2">
    <source>
        <dbReference type="ARBA" id="ARBA00023274"/>
    </source>
</evidence>
<dbReference type="GO" id="GO:0003735">
    <property type="term" value="F:structural constituent of ribosome"/>
    <property type="evidence" value="ECO:0007669"/>
    <property type="project" value="InterPro"/>
</dbReference>
<dbReference type="InterPro" id="IPR000892">
    <property type="entry name" value="Ribosomal_eS26"/>
</dbReference>
<keyword evidence="2" id="KW-0687">Ribonucleoprotein</keyword>
<name>A0A7C4HB36_STAMA</name>
<protein>
    <submittedName>
        <fullName evidence="3">30S ribosomal protein S26e</fullName>
    </submittedName>
</protein>
<dbReference type="GO" id="GO:0006412">
    <property type="term" value="P:translation"/>
    <property type="evidence" value="ECO:0007669"/>
    <property type="project" value="InterPro"/>
</dbReference>
<dbReference type="PANTHER" id="PTHR12538:SF0">
    <property type="entry name" value="40S RIBOSOMAL PROTEIN S26"/>
    <property type="match status" value="1"/>
</dbReference>
<sequence>MPKKRESRGRRKGSKGKVSTVQCSQCGKLIPEDKAVCVTRMYSPVNPQLARELEKKGAIIAKFPVTKCYCISCAIFLGLIKVRPEEERKTKVETI</sequence>
<dbReference type="AlphaFoldDB" id="A0A7C4HB36"/>
<dbReference type="GO" id="GO:0003729">
    <property type="term" value="F:mRNA binding"/>
    <property type="evidence" value="ECO:0007669"/>
    <property type="project" value="TreeGrafter"/>
</dbReference>
<organism evidence="3">
    <name type="scientific">Staphylothermus marinus</name>
    <dbReference type="NCBI Taxonomy" id="2280"/>
    <lineage>
        <taxon>Archaea</taxon>
        <taxon>Thermoproteota</taxon>
        <taxon>Thermoprotei</taxon>
        <taxon>Desulfurococcales</taxon>
        <taxon>Desulfurococcaceae</taxon>
        <taxon>Staphylothermus</taxon>
    </lineage>
</organism>
<reference evidence="3" key="1">
    <citation type="journal article" date="2020" name="mSystems">
        <title>Genome- and Community-Level Interaction Insights into Carbon Utilization and Element Cycling Functions of Hydrothermarchaeota in Hydrothermal Sediment.</title>
        <authorList>
            <person name="Zhou Z."/>
            <person name="Liu Y."/>
            <person name="Xu W."/>
            <person name="Pan J."/>
            <person name="Luo Z.H."/>
            <person name="Li M."/>
        </authorList>
    </citation>
    <scope>NUCLEOTIDE SEQUENCE [LARGE SCALE GENOMIC DNA]</scope>
    <source>
        <strain evidence="4">SpSt-622</strain>
        <strain evidence="3">SpSt-642</strain>
    </source>
</reference>
<dbReference type="Gene3D" id="3.30.1740.20">
    <property type="entry name" value="Ribosomal protein S26e"/>
    <property type="match status" value="1"/>
</dbReference>
<dbReference type="InterPro" id="IPR038551">
    <property type="entry name" value="Ribosomal_eS26_sf"/>
</dbReference>
<dbReference type="PANTHER" id="PTHR12538">
    <property type="entry name" value="40S RIBOSOMAL PROTEIN S26"/>
    <property type="match status" value="1"/>
</dbReference>
<keyword evidence="1 3" id="KW-0689">Ribosomal protein</keyword>
<proteinExistence type="predicted"/>
<gene>
    <name evidence="4" type="ORF">ENT92_02335</name>
    <name evidence="3" type="ORF">ENU14_01385</name>
</gene>
<dbReference type="Pfam" id="PF01283">
    <property type="entry name" value="Ribosomal_S26e"/>
    <property type="match status" value="1"/>
</dbReference>
<comment type="caution">
    <text evidence="3">The sequence shown here is derived from an EMBL/GenBank/DDBJ whole genome shotgun (WGS) entry which is preliminary data.</text>
</comment>
<dbReference type="GO" id="GO:0022627">
    <property type="term" value="C:cytosolic small ribosomal subunit"/>
    <property type="evidence" value="ECO:0007669"/>
    <property type="project" value="TreeGrafter"/>
</dbReference>
<dbReference type="EMBL" id="DTBJ01000013">
    <property type="protein sequence ID" value="HGM58230.1"/>
    <property type="molecule type" value="Genomic_DNA"/>
</dbReference>
<evidence type="ECO:0000313" key="4">
    <source>
        <dbReference type="EMBL" id="HGU65041.1"/>
    </source>
</evidence>
<accession>A0A7C4HB36</accession>
<dbReference type="NCBIfam" id="NF006816">
    <property type="entry name" value="PRK09335.1"/>
    <property type="match status" value="1"/>
</dbReference>
<evidence type="ECO:0000313" key="3">
    <source>
        <dbReference type="EMBL" id="HGM58230.1"/>
    </source>
</evidence>
<evidence type="ECO:0000256" key="1">
    <source>
        <dbReference type="ARBA" id="ARBA00022980"/>
    </source>
</evidence>
<dbReference type="EMBL" id="DTAN01000092">
    <property type="protein sequence ID" value="HGU65041.1"/>
    <property type="molecule type" value="Genomic_DNA"/>
</dbReference>